<keyword evidence="1" id="KW-0378">Hydrolase</keyword>
<dbReference type="InterPro" id="IPR000387">
    <property type="entry name" value="Tyr_Pase_dom"/>
</dbReference>
<reference evidence="6 7" key="1">
    <citation type="submission" date="2019-03" db="EMBL/GenBank/DDBJ databases">
        <authorList>
            <person name="Gaulin E."/>
            <person name="Dumas B."/>
        </authorList>
    </citation>
    <scope>NUCLEOTIDE SEQUENCE [LARGE SCALE GENOMIC DNA]</scope>
    <source>
        <strain evidence="6">CBS 568.67</strain>
    </source>
</reference>
<protein>
    <submittedName>
        <fullName evidence="6">Aste57867_21921 protein</fullName>
    </submittedName>
</protein>
<dbReference type="Gene3D" id="3.90.190.10">
    <property type="entry name" value="Protein tyrosine phosphatase superfamily"/>
    <property type="match status" value="3"/>
</dbReference>
<feature type="region of interest" description="Disordered" evidence="3">
    <location>
        <begin position="439"/>
        <end position="476"/>
    </location>
</feature>
<keyword evidence="2" id="KW-0904">Protein phosphatase</keyword>
<dbReference type="InterPro" id="IPR051029">
    <property type="entry name" value="mRNA_Capping_Enz/RNA_Phosphat"/>
</dbReference>
<feature type="compositionally biased region" description="Basic and acidic residues" evidence="3">
    <location>
        <begin position="446"/>
        <end position="475"/>
    </location>
</feature>
<organism evidence="6 7">
    <name type="scientific">Aphanomyces stellatus</name>
    <dbReference type="NCBI Taxonomy" id="120398"/>
    <lineage>
        <taxon>Eukaryota</taxon>
        <taxon>Sar</taxon>
        <taxon>Stramenopiles</taxon>
        <taxon>Oomycota</taxon>
        <taxon>Saprolegniomycetes</taxon>
        <taxon>Saprolegniales</taxon>
        <taxon>Verrucalvaceae</taxon>
        <taxon>Aphanomyces</taxon>
    </lineage>
</organism>
<dbReference type="Proteomes" id="UP000332933">
    <property type="component" value="Unassembled WGS sequence"/>
</dbReference>
<evidence type="ECO:0000256" key="3">
    <source>
        <dbReference type="SAM" id="MobiDB-lite"/>
    </source>
</evidence>
<dbReference type="InterPro" id="IPR003595">
    <property type="entry name" value="Tyr_Pase_cat"/>
</dbReference>
<evidence type="ECO:0000256" key="2">
    <source>
        <dbReference type="ARBA" id="ARBA00022912"/>
    </source>
</evidence>
<keyword evidence="7" id="KW-1185">Reference proteome</keyword>
<dbReference type="EMBL" id="VJMH01007011">
    <property type="protein sequence ID" value="KAF0686315.1"/>
    <property type="molecule type" value="Genomic_DNA"/>
</dbReference>
<dbReference type="Pfam" id="PF00782">
    <property type="entry name" value="DSPc"/>
    <property type="match status" value="2"/>
</dbReference>
<evidence type="ECO:0000313" key="7">
    <source>
        <dbReference type="Proteomes" id="UP000332933"/>
    </source>
</evidence>
<dbReference type="InterPro" id="IPR016130">
    <property type="entry name" value="Tyr_Pase_AS"/>
</dbReference>
<evidence type="ECO:0000256" key="1">
    <source>
        <dbReference type="ARBA" id="ARBA00022801"/>
    </source>
</evidence>
<dbReference type="GO" id="GO:0004721">
    <property type="term" value="F:phosphoprotein phosphatase activity"/>
    <property type="evidence" value="ECO:0007669"/>
    <property type="project" value="UniProtKB-KW"/>
</dbReference>
<evidence type="ECO:0000313" key="6">
    <source>
        <dbReference type="EMBL" id="VFT98589.1"/>
    </source>
</evidence>
<name>A0A485LIT6_9STRA</name>
<evidence type="ECO:0000259" key="4">
    <source>
        <dbReference type="PROSITE" id="PS50056"/>
    </source>
</evidence>
<sequence>MAWKQRPWTPPEHWDDVEKLGDTIPMGIFPDTAAKIVAARVPLDAKYTTKEGEEWTPAHLIAACRERQLVPKMVIDLTNTFKYYDGNAGLESHGVKYVKMKVEGFADVPDQAIVKRFIDALSAWETDLRASPPPSSDESSLTPVVIVHCTHGLNRTGYLIARYLIATRGLSVKDALTTFASARPPGLIKHFYVQTLYDMFEQSEHAVMPTLPAWALNKYDRSKDALLAADKFNDHGKRRRIEEPRKRSPPENWFDPPRMAAAIVADSPFLPMRTLLDDSYDHRDDTWTPEVFLAEQALRGHHVQLVLDLTNTNKYYNGPASFSPDVAYKKFALEGFNAAPRPHDVAAFLTIVDAFEATHPDGHIAIHCTHGLNRTGYLIASYLIARKQYSVQAALDAFGAARPPGLIKYMYIDALHRLHSDASVQVVYPALPPWAEKKYAKRRSPDRRADRRSADRRADRRSADRRDNPPRRLEAPHFWAKTPTYGAWVSLPSTTSPSAKAIHLLPMKAMLDSRYESDGSWTVDALVARMEALATIDKTPLHGLVNLSGKDTFYDAAALPPTLKTLHFNWTTGRVPPQSDVDAFVAAVAEWQAAVGDDDELRVAVHCGTGGVTGYFIAQLLAERAHMSVDDACAAYSAAWPPGYIPKRLQKQLYFVERKKRERGGLAKEPGDDGPMPLTTEQLPKSEQPPLDAVEETKNVDS</sequence>
<feature type="domain" description="Tyrosine specific protein phosphatases" evidence="4">
    <location>
        <begin position="115"/>
        <end position="184"/>
    </location>
</feature>
<dbReference type="SUPFAM" id="SSF52799">
    <property type="entry name" value="(Phosphotyrosine protein) phosphatases II"/>
    <property type="match status" value="3"/>
</dbReference>
<dbReference type="PROSITE" id="PS00383">
    <property type="entry name" value="TYR_PHOSPHATASE_1"/>
    <property type="match status" value="2"/>
</dbReference>
<dbReference type="PROSITE" id="PS50056">
    <property type="entry name" value="TYR_PHOSPHATASE_2"/>
    <property type="match status" value="2"/>
</dbReference>
<feature type="compositionally biased region" description="Basic and acidic residues" evidence="3">
    <location>
        <begin position="661"/>
        <end position="671"/>
    </location>
</feature>
<dbReference type="InterPro" id="IPR020422">
    <property type="entry name" value="TYR_PHOSPHATASE_DUAL_dom"/>
</dbReference>
<dbReference type="GO" id="GO:0004484">
    <property type="term" value="F:mRNA guanylyltransferase activity"/>
    <property type="evidence" value="ECO:0007669"/>
    <property type="project" value="TreeGrafter"/>
</dbReference>
<evidence type="ECO:0000313" key="5">
    <source>
        <dbReference type="EMBL" id="KAF0686315.1"/>
    </source>
</evidence>
<reference evidence="5" key="2">
    <citation type="submission" date="2019-06" db="EMBL/GenBank/DDBJ databases">
        <title>Genomics analysis of Aphanomyces spp. identifies a new class of oomycete effector associated with host adaptation.</title>
        <authorList>
            <person name="Gaulin E."/>
        </authorList>
    </citation>
    <scope>NUCLEOTIDE SEQUENCE</scope>
    <source>
        <strain evidence="5">CBS 578.67</strain>
    </source>
</reference>
<dbReference type="GO" id="GO:0006370">
    <property type="term" value="P:7-methylguanosine mRNA capping"/>
    <property type="evidence" value="ECO:0007669"/>
    <property type="project" value="TreeGrafter"/>
</dbReference>
<dbReference type="InterPro" id="IPR029021">
    <property type="entry name" value="Prot-tyrosine_phosphatase-like"/>
</dbReference>
<dbReference type="AlphaFoldDB" id="A0A485LIT6"/>
<dbReference type="FunFam" id="3.90.190.10:FF:000256">
    <property type="entry name" value="mRNA capping enzyme, C-terminal domain containing protein"/>
    <property type="match status" value="1"/>
</dbReference>
<dbReference type="OrthoDB" id="200924at2759"/>
<feature type="region of interest" description="Disordered" evidence="3">
    <location>
        <begin position="661"/>
        <end position="702"/>
    </location>
</feature>
<dbReference type="EMBL" id="CAADRA010007037">
    <property type="protein sequence ID" value="VFT98589.1"/>
    <property type="molecule type" value="Genomic_DNA"/>
</dbReference>
<feature type="domain" description="Tyrosine specific protein phosphatases" evidence="4">
    <location>
        <begin position="346"/>
        <end position="403"/>
    </location>
</feature>
<dbReference type="PANTHER" id="PTHR10367">
    <property type="entry name" value="MRNA-CAPPING ENZYME"/>
    <property type="match status" value="1"/>
</dbReference>
<dbReference type="SMART" id="SM00404">
    <property type="entry name" value="PTPc_motif"/>
    <property type="match status" value="2"/>
</dbReference>
<dbReference type="PANTHER" id="PTHR10367:SF17">
    <property type="entry name" value="MRNA-CAPPING ENZYME"/>
    <property type="match status" value="1"/>
</dbReference>
<gene>
    <name evidence="6" type="primary">Aste57867_21921</name>
    <name evidence="5" type="ORF">As57867_021852</name>
    <name evidence="6" type="ORF">ASTE57867_21921</name>
</gene>
<accession>A0A485LIT6</accession>
<proteinExistence type="predicted"/>
<dbReference type="InterPro" id="IPR000340">
    <property type="entry name" value="Dual-sp_phosphatase_cat-dom"/>
</dbReference>
<dbReference type="SMART" id="SM00195">
    <property type="entry name" value="DSPc"/>
    <property type="match status" value="2"/>
</dbReference>